<evidence type="ECO:0000313" key="1">
    <source>
        <dbReference type="EMBL" id="KAA5836016.1"/>
    </source>
</evidence>
<gene>
    <name evidence="1" type="ORF">F1721_06620</name>
</gene>
<dbReference type="Proteomes" id="UP000323946">
    <property type="component" value="Unassembled WGS sequence"/>
</dbReference>
<keyword evidence="2" id="KW-1185">Reference proteome</keyword>
<sequence length="135" mass="14755">MAQQKAFGQINGQYTEFEAAHRAFNNTPAALQVTISVPMSYEDIAAAYYTCIVLGGTLSDLDDVEYAHKLVFDTLINDTGDNIDAARRTMAEAKPGTPEYVLVQAIQARVIELFAPVSEKPSARRQVRSRTAVSA</sequence>
<organism evidence="1 2">
    <name type="scientific">Saccharopolyspora hirsuta</name>
    <dbReference type="NCBI Taxonomy" id="1837"/>
    <lineage>
        <taxon>Bacteria</taxon>
        <taxon>Bacillati</taxon>
        <taxon>Actinomycetota</taxon>
        <taxon>Actinomycetes</taxon>
        <taxon>Pseudonocardiales</taxon>
        <taxon>Pseudonocardiaceae</taxon>
        <taxon>Saccharopolyspora</taxon>
    </lineage>
</organism>
<dbReference type="AlphaFoldDB" id="A0A5M7C0S2"/>
<dbReference type="EMBL" id="VWPH01000003">
    <property type="protein sequence ID" value="KAA5836016.1"/>
    <property type="molecule type" value="Genomic_DNA"/>
</dbReference>
<proteinExistence type="predicted"/>
<dbReference type="OrthoDB" id="3696469at2"/>
<accession>A0A5M7C0S2</accession>
<protein>
    <submittedName>
        <fullName evidence="1">Uncharacterized protein</fullName>
    </submittedName>
</protein>
<comment type="caution">
    <text evidence="1">The sequence shown here is derived from an EMBL/GenBank/DDBJ whole genome shotgun (WGS) entry which is preliminary data.</text>
</comment>
<dbReference type="RefSeq" id="WP_150065676.1">
    <property type="nucleotide sequence ID" value="NZ_VWPH01000003.1"/>
</dbReference>
<evidence type="ECO:0000313" key="2">
    <source>
        <dbReference type="Proteomes" id="UP000323946"/>
    </source>
</evidence>
<reference evidence="1 2" key="1">
    <citation type="submission" date="2019-09" db="EMBL/GenBank/DDBJ databases">
        <title>Draft genome sequence of the thermophilic Saccharopolyspora hirsuta VKM Ac-666T.</title>
        <authorList>
            <person name="Lobastova T.G."/>
            <person name="Fokina V."/>
            <person name="Bragin E.Y."/>
            <person name="Shtratnikova V.Y."/>
            <person name="Starodumova I.P."/>
            <person name="Tarlachkov S.V."/>
            <person name="Donova M.V."/>
        </authorList>
    </citation>
    <scope>NUCLEOTIDE SEQUENCE [LARGE SCALE GENOMIC DNA]</scope>
    <source>
        <strain evidence="1 2">VKM Ac-666</strain>
    </source>
</reference>
<name>A0A5M7C0S2_SACHI</name>